<reference evidence="2" key="1">
    <citation type="submission" date="2021-03" db="EMBL/GenBank/DDBJ databases">
        <authorList>
            <person name="Li Z."/>
            <person name="Yang C."/>
        </authorList>
    </citation>
    <scope>NUCLEOTIDE SEQUENCE</scope>
    <source>
        <strain evidence="2">Dzin_1.0</strain>
        <tissue evidence="2">Leaf</tissue>
    </source>
</reference>
<organism evidence="2 3">
    <name type="scientific">Dioscorea zingiberensis</name>
    <dbReference type="NCBI Taxonomy" id="325984"/>
    <lineage>
        <taxon>Eukaryota</taxon>
        <taxon>Viridiplantae</taxon>
        <taxon>Streptophyta</taxon>
        <taxon>Embryophyta</taxon>
        <taxon>Tracheophyta</taxon>
        <taxon>Spermatophyta</taxon>
        <taxon>Magnoliopsida</taxon>
        <taxon>Liliopsida</taxon>
        <taxon>Dioscoreales</taxon>
        <taxon>Dioscoreaceae</taxon>
        <taxon>Dioscorea</taxon>
    </lineage>
</organism>
<proteinExistence type="predicted"/>
<dbReference type="PANTHER" id="PTHR47370">
    <property type="entry name" value="ACYL-COA N-ACYLTRANSFERASES (NAT) SUPERFAMILY PROTEIN"/>
    <property type="match status" value="1"/>
</dbReference>
<gene>
    <name evidence="2" type="ORF">J5N97_007893</name>
</gene>
<dbReference type="Proteomes" id="UP001085076">
    <property type="component" value="Miscellaneous, Linkage group lg01"/>
</dbReference>
<evidence type="ECO:0000313" key="3">
    <source>
        <dbReference type="Proteomes" id="UP001085076"/>
    </source>
</evidence>
<name>A0A9D5HW55_9LILI</name>
<protein>
    <submittedName>
        <fullName evidence="2">Uncharacterized protein</fullName>
    </submittedName>
</protein>
<evidence type="ECO:0000313" key="2">
    <source>
        <dbReference type="EMBL" id="KAJ0989537.1"/>
    </source>
</evidence>
<accession>A0A9D5HW55</accession>
<sequence>MRFAGAPLLARAALALARALDERAPWMRVPALRDIFRPFGVYFLYGLHMEGKDGPALMKSLCRVAHNIASKDEGCAAVVTEVAPADPVRHAIPHWRRFSCDEDLWCAKRLVVKPEVNGFNTSDDNWVKSPCSTDVIFVDPREF</sequence>
<feature type="signal peptide" evidence="1">
    <location>
        <begin position="1"/>
        <end position="19"/>
    </location>
</feature>
<reference evidence="2" key="2">
    <citation type="journal article" date="2022" name="Hortic Res">
        <title>The genome of Dioscorea zingiberensis sheds light on the biosynthesis, origin and evolution of the medicinally important diosgenin saponins.</title>
        <authorList>
            <person name="Li Y."/>
            <person name="Tan C."/>
            <person name="Li Z."/>
            <person name="Guo J."/>
            <person name="Li S."/>
            <person name="Chen X."/>
            <person name="Wang C."/>
            <person name="Dai X."/>
            <person name="Yang H."/>
            <person name="Song W."/>
            <person name="Hou L."/>
            <person name="Xu J."/>
            <person name="Tong Z."/>
            <person name="Xu A."/>
            <person name="Yuan X."/>
            <person name="Wang W."/>
            <person name="Yang Q."/>
            <person name="Chen L."/>
            <person name="Sun Z."/>
            <person name="Wang K."/>
            <person name="Pan B."/>
            <person name="Chen J."/>
            <person name="Bao Y."/>
            <person name="Liu F."/>
            <person name="Qi X."/>
            <person name="Gang D.R."/>
            <person name="Wen J."/>
            <person name="Li J."/>
        </authorList>
    </citation>
    <scope>NUCLEOTIDE SEQUENCE</scope>
    <source>
        <strain evidence="2">Dzin_1.0</strain>
    </source>
</reference>
<comment type="caution">
    <text evidence="2">The sequence shown here is derived from an EMBL/GenBank/DDBJ whole genome shotgun (WGS) entry which is preliminary data.</text>
</comment>
<evidence type="ECO:0000256" key="1">
    <source>
        <dbReference type="SAM" id="SignalP"/>
    </source>
</evidence>
<dbReference type="EMBL" id="JAGGNH010000001">
    <property type="protein sequence ID" value="KAJ0989537.1"/>
    <property type="molecule type" value="Genomic_DNA"/>
</dbReference>
<dbReference type="OrthoDB" id="669296at2759"/>
<keyword evidence="3" id="KW-1185">Reference proteome</keyword>
<dbReference type="PANTHER" id="PTHR47370:SF6">
    <property type="entry name" value="N-ACETYLTRANSFERASE HLS1-RELATED"/>
    <property type="match status" value="1"/>
</dbReference>
<feature type="chain" id="PRO_5039084505" evidence="1">
    <location>
        <begin position="20"/>
        <end position="143"/>
    </location>
</feature>
<keyword evidence="1" id="KW-0732">Signal</keyword>
<dbReference type="AlphaFoldDB" id="A0A9D5HW55"/>
<dbReference type="InterPro" id="IPR052810">
    <property type="entry name" value="Plant_NAT"/>
</dbReference>